<dbReference type="KEGG" id="pbar:105432973"/>
<evidence type="ECO:0000313" key="4">
    <source>
        <dbReference type="RefSeq" id="XP_011646313.1"/>
    </source>
</evidence>
<dbReference type="Proteomes" id="UP000504615">
    <property type="component" value="Unplaced"/>
</dbReference>
<feature type="region of interest" description="Disordered" evidence="1">
    <location>
        <begin position="275"/>
        <end position="298"/>
    </location>
</feature>
<feature type="signal peptide" evidence="2">
    <location>
        <begin position="1"/>
        <end position="20"/>
    </location>
</feature>
<dbReference type="GeneID" id="105432973"/>
<evidence type="ECO:0000256" key="2">
    <source>
        <dbReference type="SAM" id="SignalP"/>
    </source>
</evidence>
<name>A0A6I9XKH6_9HYME</name>
<organism evidence="3 4">
    <name type="scientific">Pogonomyrmex barbatus</name>
    <name type="common">red harvester ant</name>
    <dbReference type="NCBI Taxonomy" id="144034"/>
    <lineage>
        <taxon>Eukaryota</taxon>
        <taxon>Metazoa</taxon>
        <taxon>Ecdysozoa</taxon>
        <taxon>Arthropoda</taxon>
        <taxon>Hexapoda</taxon>
        <taxon>Insecta</taxon>
        <taxon>Pterygota</taxon>
        <taxon>Neoptera</taxon>
        <taxon>Endopterygota</taxon>
        <taxon>Hymenoptera</taxon>
        <taxon>Apocrita</taxon>
        <taxon>Aculeata</taxon>
        <taxon>Formicoidea</taxon>
        <taxon>Formicidae</taxon>
        <taxon>Myrmicinae</taxon>
        <taxon>Pogonomyrmex</taxon>
    </lineage>
</organism>
<gene>
    <name evidence="4" type="primary">LOC105432973</name>
</gene>
<keyword evidence="2" id="KW-0732">Signal</keyword>
<protein>
    <submittedName>
        <fullName evidence="4">Uncharacterized protein LOC105432973 isoform X1</fullName>
    </submittedName>
</protein>
<evidence type="ECO:0000256" key="1">
    <source>
        <dbReference type="SAM" id="MobiDB-lite"/>
    </source>
</evidence>
<dbReference type="RefSeq" id="XP_011646313.1">
    <property type="nucleotide sequence ID" value="XM_011648011.1"/>
</dbReference>
<accession>A0A6I9XKH6</accession>
<feature type="compositionally biased region" description="Basic and acidic residues" evidence="1">
    <location>
        <begin position="289"/>
        <end position="298"/>
    </location>
</feature>
<sequence>MINRFIFVWCLSYLCFKAYTEHSPQYFQELSNDTRCISDSSRKIYNVSDLLRCMDNLAVNLFVQNNDRLLRQRSKTNSPVYKENSYGFPYGNIILNLFNNAEIPSGYYDSSAGNYQLDTLNNAHIEPNQFDGLGANLFNALSSISRYDDLKCVSRILCEMASGKPPGEYKRAPTGNNEEYLKGFGRNAFTQLLAGLTETSPILNFARAAVLGYSSNGNPTMCYRAFPRCPRNPDKLIHYLNNHNGGFFRFFSKRDRKSHLQSSYVSRDNPEFLGERQWKAPPPGIAGAETDRTGTGKLKFDNPVLTTRQDYEKKFFPRENTLESSGRVVFLDYEESSGRPLKNRISKSLSDLRDPDVTTFSRDSPLVFPQESEDQGVRILHFTSESSNSIPHNAFRFPH</sequence>
<keyword evidence="3" id="KW-1185">Reference proteome</keyword>
<dbReference type="AlphaFoldDB" id="A0A6I9XKH6"/>
<proteinExistence type="predicted"/>
<dbReference type="OrthoDB" id="8196075at2759"/>
<feature type="chain" id="PRO_5026829494" evidence="2">
    <location>
        <begin position="21"/>
        <end position="399"/>
    </location>
</feature>
<reference evidence="4" key="1">
    <citation type="submission" date="2025-08" db="UniProtKB">
        <authorList>
            <consortium name="RefSeq"/>
        </authorList>
    </citation>
    <scope>IDENTIFICATION</scope>
</reference>
<evidence type="ECO:0000313" key="3">
    <source>
        <dbReference type="Proteomes" id="UP000504615"/>
    </source>
</evidence>